<dbReference type="EMBL" id="SGPK01000347">
    <property type="protein sequence ID" value="THH04405.1"/>
    <property type="molecule type" value="Genomic_DNA"/>
</dbReference>
<protein>
    <submittedName>
        <fullName evidence="1">Uncharacterized protein</fullName>
    </submittedName>
</protein>
<evidence type="ECO:0000313" key="1">
    <source>
        <dbReference type="EMBL" id="THH04405.1"/>
    </source>
</evidence>
<organism evidence="1 2">
    <name type="scientific">Phellinidium pouzarii</name>
    <dbReference type="NCBI Taxonomy" id="167371"/>
    <lineage>
        <taxon>Eukaryota</taxon>
        <taxon>Fungi</taxon>
        <taxon>Dikarya</taxon>
        <taxon>Basidiomycota</taxon>
        <taxon>Agaricomycotina</taxon>
        <taxon>Agaricomycetes</taxon>
        <taxon>Hymenochaetales</taxon>
        <taxon>Hymenochaetaceae</taxon>
        <taxon>Phellinidium</taxon>
    </lineage>
</organism>
<dbReference type="SUPFAM" id="SSF47095">
    <property type="entry name" value="HMG-box"/>
    <property type="match status" value="1"/>
</dbReference>
<dbReference type="Proteomes" id="UP000308199">
    <property type="component" value="Unassembled WGS sequence"/>
</dbReference>
<keyword evidence="2" id="KW-1185">Reference proteome</keyword>
<name>A0A4S4KZU4_9AGAM</name>
<accession>A0A4S4KZU4</accession>
<gene>
    <name evidence="1" type="ORF">EW145_g5547</name>
</gene>
<dbReference type="InterPro" id="IPR036910">
    <property type="entry name" value="HMG_box_dom_sf"/>
</dbReference>
<sequence>MPSSHVIKEKLLLHIRHQNDVSFAISKLWHAASPDTKRYFEEKAKQEREKRELLEIEADDDFIPNAVVLARSSAQASQQVERDFAAGQCVTPMLTHTSLSPESSAADLSTPSIIPDLLPEKYSACPHAKPCAAALSTLPPDFSIDETGTDAVLDYVNIYTSSRPS</sequence>
<dbReference type="Gene3D" id="1.10.30.10">
    <property type="entry name" value="High mobility group box domain"/>
    <property type="match status" value="1"/>
</dbReference>
<proteinExistence type="predicted"/>
<comment type="caution">
    <text evidence="1">The sequence shown here is derived from an EMBL/GenBank/DDBJ whole genome shotgun (WGS) entry which is preliminary data.</text>
</comment>
<dbReference type="AlphaFoldDB" id="A0A4S4KZU4"/>
<evidence type="ECO:0000313" key="2">
    <source>
        <dbReference type="Proteomes" id="UP000308199"/>
    </source>
</evidence>
<reference evidence="1 2" key="1">
    <citation type="submission" date="2019-02" db="EMBL/GenBank/DDBJ databases">
        <title>Genome sequencing of the rare red list fungi Phellinidium pouzarii.</title>
        <authorList>
            <person name="Buettner E."/>
            <person name="Kellner H."/>
        </authorList>
    </citation>
    <scope>NUCLEOTIDE SEQUENCE [LARGE SCALE GENOMIC DNA]</scope>
    <source>
        <strain evidence="1 2">DSM 108285</strain>
    </source>
</reference>